<evidence type="ECO:0000256" key="1">
    <source>
        <dbReference type="ARBA" id="ARBA00004123"/>
    </source>
</evidence>
<reference evidence="11 12" key="1">
    <citation type="submission" date="2018-08" db="EMBL/GenBank/DDBJ databases">
        <title>Genomic investigation of the strawberry pathogen Phytophthora fragariae indicates pathogenicity is determined by transcriptional variation in three key races.</title>
        <authorList>
            <person name="Adams T.M."/>
            <person name="Armitage A.D."/>
            <person name="Sobczyk M.K."/>
            <person name="Bates H.J."/>
            <person name="Dunwell J.M."/>
            <person name="Nellist C.F."/>
            <person name="Harrison R.J."/>
        </authorList>
    </citation>
    <scope>NUCLEOTIDE SEQUENCE [LARGE SCALE GENOMIC DNA]</scope>
    <source>
        <strain evidence="9 12">NOV-71</strain>
        <strain evidence="8 11">NOV-9</strain>
        <strain evidence="10 13">ONT-3</strain>
    </source>
</reference>
<evidence type="ECO:0000313" key="8">
    <source>
        <dbReference type="EMBL" id="KAE8933175.1"/>
    </source>
</evidence>
<comment type="subcellular location">
    <subcellularLocation>
        <location evidence="1">Nucleus</location>
    </subcellularLocation>
</comment>
<dbReference type="PANTHER" id="PTHR46481:SF10">
    <property type="entry name" value="ZINC FINGER BED DOMAIN-CONTAINING PROTEIN 39"/>
    <property type="match status" value="1"/>
</dbReference>
<protein>
    <recommendedName>
        <fullName evidence="7">HAT C-terminal dimerisation domain-containing protein</fullName>
    </recommendedName>
</protein>
<proteinExistence type="predicted"/>
<evidence type="ECO:0000256" key="3">
    <source>
        <dbReference type="ARBA" id="ARBA00022771"/>
    </source>
</evidence>
<dbReference type="Proteomes" id="UP000429523">
    <property type="component" value="Unassembled WGS sequence"/>
</dbReference>
<dbReference type="PANTHER" id="PTHR46481">
    <property type="entry name" value="ZINC FINGER BED DOMAIN-CONTAINING PROTEIN 4"/>
    <property type="match status" value="1"/>
</dbReference>
<dbReference type="EMBL" id="QXFX01000969">
    <property type="protein sequence ID" value="KAE9099632.1"/>
    <property type="molecule type" value="Genomic_DNA"/>
</dbReference>
<dbReference type="Proteomes" id="UP000488956">
    <property type="component" value="Unassembled WGS sequence"/>
</dbReference>
<evidence type="ECO:0000313" key="13">
    <source>
        <dbReference type="Proteomes" id="UP000488956"/>
    </source>
</evidence>
<feature type="domain" description="HAT C-terminal dimerisation" evidence="7">
    <location>
        <begin position="778"/>
        <end position="846"/>
    </location>
</feature>
<dbReference type="InterPro" id="IPR008906">
    <property type="entry name" value="HATC_C_dom"/>
</dbReference>
<accession>A0A6A3EHL0</accession>
<comment type="caution">
    <text evidence="8">The sequence shown here is derived from an EMBL/GenBank/DDBJ whole genome shotgun (WGS) entry which is preliminary data.</text>
</comment>
<evidence type="ECO:0000256" key="5">
    <source>
        <dbReference type="ARBA" id="ARBA00023242"/>
    </source>
</evidence>
<dbReference type="InterPro" id="IPR052035">
    <property type="entry name" value="ZnF_BED_domain_contain"/>
</dbReference>
<dbReference type="GO" id="GO:0008270">
    <property type="term" value="F:zinc ion binding"/>
    <property type="evidence" value="ECO:0007669"/>
    <property type="project" value="UniProtKB-KW"/>
</dbReference>
<keyword evidence="4" id="KW-0862">Zinc</keyword>
<evidence type="ECO:0000313" key="12">
    <source>
        <dbReference type="Proteomes" id="UP000441208"/>
    </source>
</evidence>
<organism evidence="8 11">
    <name type="scientific">Phytophthora fragariae</name>
    <dbReference type="NCBI Taxonomy" id="53985"/>
    <lineage>
        <taxon>Eukaryota</taxon>
        <taxon>Sar</taxon>
        <taxon>Stramenopiles</taxon>
        <taxon>Oomycota</taxon>
        <taxon>Peronosporomycetes</taxon>
        <taxon>Peronosporales</taxon>
        <taxon>Peronosporaceae</taxon>
        <taxon>Phytophthora</taxon>
    </lineage>
</organism>
<dbReference type="GO" id="GO:0046983">
    <property type="term" value="F:protein dimerization activity"/>
    <property type="evidence" value="ECO:0007669"/>
    <property type="project" value="InterPro"/>
</dbReference>
<dbReference type="InterPro" id="IPR012337">
    <property type="entry name" value="RNaseH-like_sf"/>
</dbReference>
<evidence type="ECO:0000313" key="10">
    <source>
        <dbReference type="EMBL" id="KAE9099632.1"/>
    </source>
</evidence>
<dbReference type="AlphaFoldDB" id="A0A6A3EHL0"/>
<dbReference type="Proteomes" id="UP000441208">
    <property type="component" value="Unassembled WGS sequence"/>
</dbReference>
<dbReference type="EMBL" id="QXGF01001040">
    <property type="protein sequence ID" value="KAE8933175.1"/>
    <property type="molecule type" value="Genomic_DNA"/>
</dbReference>
<evidence type="ECO:0000256" key="4">
    <source>
        <dbReference type="ARBA" id="ARBA00022833"/>
    </source>
</evidence>
<feature type="region of interest" description="Disordered" evidence="6">
    <location>
        <begin position="1"/>
        <end position="44"/>
    </location>
</feature>
<evidence type="ECO:0000256" key="6">
    <source>
        <dbReference type="SAM" id="MobiDB-lite"/>
    </source>
</evidence>
<name>A0A6A3EHL0_9STRA</name>
<gene>
    <name evidence="9" type="ORF">PF007_g15864</name>
    <name evidence="8" type="ORF">PF009_g16813</name>
    <name evidence="10" type="ORF">PF010_g15127</name>
</gene>
<dbReference type="GO" id="GO:0005634">
    <property type="term" value="C:nucleus"/>
    <property type="evidence" value="ECO:0007669"/>
    <property type="project" value="UniProtKB-SubCell"/>
</dbReference>
<dbReference type="SUPFAM" id="SSF53098">
    <property type="entry name" value="Ribonuclease H-like"/>
    <property type="match status" value="1"/>
</dbReference>
<sequence length="860" mass="95591">MTLDSLPPTDLPPSRTPEIPSASPSTVASSTLSPTAPRPASSVGVDAFGVPLAIRHHRQDRGRHDVWELAHQLDEPYVSSENNEAATFTHVCLLCAQELTCNPFSSPTAWEGALHRWKHTSNVKAHMVSAHGDHRLGKTEASKKLETAVRHLDEAISREAAFENKRAASAKVDDRVSKRKGTIQRYWVPSQREIGVFIAQCLISAGMPHHTVATEEFKLLIQRLTGDSGATILADSTFRDLLLAVFAKFCKMTKGLLMREFKAVLGLPFLNLHHDGWTTANGRVGATGTLASFIDASWTFREVALLLTVGHTSHASADVHKVICSRMKSVYEVDIDPMIQFTISDTTASARKVSKLFEDSQPTDCTMHTLNLCLQYAMGMRENKETVEVFDPKTNSRKREQRYVTVGGVFEEGRDLVKRVRALNNYFSTEQRCKRLEAVQSFYCLPKLAPTLDCDTRVAFTVKFFQRSILNYSAFRGYFQNPEKGDDATVFTKLTMDDWHLMAEMEAIVGSIADLARIEVQRHDLVSSELIVLLKFAADRLYSNVFQVYNLDAPRTTTTTVASFPRCAVAADELSPLAHTCLARLKGQVNMRIPLATAETVMILLLDPRTKFSVASLIQHPGEAGEKIGVAADGKQATKERGGDADDERLEQTIAAGNKIMYDAHREVYCKLNAGSCGGDEEAADVSSPNFDLVPFVDDDKVICGAPIAVTKPTTTSKTIQHAQADKVVDEWLEYTVDWVSVACRYSADENKSKDDFTPLMLVRRNGVVCWRVGAVCEHVDILRWFRESASGRFRSIAALARIWLGRAPSNASQERIFSTGGFVMNSLRTRTDNLRAEMQMLLKHNKKEIRHMELESNSG</sequence>
<feature type="compositionally biased region" description="Low complexity" evidence="6">
    <location>
        <begin position="16"/>
        <end position="35"/>
    </location>
</feature>
<dbReference type="EMBL" id="QXFZ01000993">
    <property type="protein sequence ID" value="KAE9099480.1"/>
    <property type="molecule type" value="Genomic_DNA"/>
</dbReference>
<evidence type="ECO:0000313" key="9">
    <source>
        <dbReference type="EMBL" id="KAE9099480.1"/>
    </source>
</evidence>
<evidence type="ECO:0000313" key="11">
    <source>
        <dbReference type="Proteomes" id="UP000429523"/>
    </source>
</evidence>
<dbReference type="Pfam" id="PF05699">
    <property type="entry name" value="Dimer_Tnp_hAT"/>
    <property type="match status" value="1"/>
</dbReference>
<keyword evidence="5" id="KW-0539">Nucleus</keyword>
<keyword evidence="2" id="KW-0479">Metal-binding</keyword>
<keyword evidence="3" id="KW-0863">Zinc-finger</keyword>
<evidence type="ECO:0000256" key="2">
    <source>
        <dbReference type="ARBA" id="ARBA00022723"/>
    </source>
</evidence>
<evidence type="ECO:0000259" key="7">
    <source>
        <dbReference type="Pfam" id="PF05699"/>
    </source>
</evidence>